<dbReference type="SMART" id="SM00922">
    <property type="entry name" value="MR_MLE"/>
    <property type="match status" value="1"/>
</dbReference>
<protein>
    <recommendedName>
        <fullName evidence="2">Mandelate racemase/muconate lactonizing enzyme C-terminal domain-containing protein</fullName>
    </recommendedName>
</protein>
<dbReference type="SUPFAM" id="SSF51604">
    <property type="entry name" value="Enolase C-terminal domain-like"/>
    <property type="match status" value="1"/>
</dbReference>
<dbReference type="InterPro" id="IPR013342">
    <property type="entry name" value="Mandelate_racemase_C"/>
</dbReference>
<accession>A0A261UF55</accession>
<proteinExistence type="predicted"/>
<dbReference type="EMBL" id="NEVS01000004">
    <property type="protein sequence ID" value="OZI60568.1"/>
    <property type="molecule type" value="Genomic_DNA"/>
</dbReference>
<keyword evidence="1" id="KW-0479">Metal-binding</keyword>
<dbReference type="GO" id="GO:0003824">
    <property type="term" value="F:catalytic activity"/>
    <property type="evidence" value="ECO:0007669"/>
    <property type="project" value="UniProtKB-ARBA"/>
</dbReference>
<feature type="domain" description="Mandelate racemase/muconate lactonizing enzyme C-terminal" evidence="2">
    <location>
        <begin position="130"/>
        <end position="226"/>
    </location>
</feature>
<dbReference type="RefSeq" id="WP_094841979.1">
    <property type="nucleotide sequence ID" value="NZ_NEVS01000004.1"/>
</dbReference>
<organism evidence="3 4">
    <name type="scientific">Bordetella genomosp. 11</name>
    <dbReference type="NCBI Taxonomy" id="1416808"/>
    <lineage>
        <taxon>Bacteria</taxon>
        <taxon>Pseudomonadati</taxon>
        <taxon>Pseudomonadota</taxon>
        <taxon>Betaproteobacteria</taxon>
        <taxon>Burkholderiales</taxon>
        <taxon>Alcaligenaceae</taxon>
        <taxon>Bordetella</taxon>
    </lineage>
</organism>
<dbReference type="AlphaFoldDB" id="A0A261UF55"/>
<evidence type="ECO:0000256" key="1">
    <source>
        <dbReference type="ARBA" id="ARBA00022723"/>
    </source>
</evidence>
<dbReference type="InterPro" id="IPR036849">
    <property type="entry name" value="Enolase-like_C_sf"/>
</dbReference>
<reference evidence="4" key="1">
    <citation type="submission" date="2017-05" db="EMBL/GenBank/DDBJ databases">
        <title>Complete and WGS of Bordetella genogroups.</title>
        <authorList>
            <person name="Spilker T."/>
            <person name="Lipuma J."/>
        </authorList>
    </citation>
    <scope>NUCLEOTIDE SEQUENCE [LARGE SCALE GENOMIC DNA]</scope>
    <source>
        <strain evidence="4">AU8856</strain>
    </source>
</reference>
<dbReference type="Gene3D" id="3.20.20.120">
    <property type="entry name" value="Enolase-like C-terminal domain"/>
    <property type="match status" value="1"/>
</dbReference>
<gene>
    <name evidence="3" type="ORF">CAL28_14290</name>
</gene>
<dbReference type="Proteomes" id="UP000215767">
    <property type="component" value="Unassembled WGS sequence"/>
</dbReference>
<dbReference type="SUPFAM" id="SSF54826">
    <property type="entry name" value="Enolase N-terminal domain-like"/>
    <property type="match status" value="1"/>
</dbReference>
<dbReference type="Pfam" id="PF13378">
    <property type="entry name" value="MR_MLE_C"/>
    <property type="match status" value="1"/>
</dbReference>
<comment type="caution">
    <text evidence="3">The sequence shown here is derived from an EMBL/GenBank/DDBJ whole genome shotgun (WGS) entry which is preliminary data.</text>
</comment>
<name>A0A261UF55_9BORD</name>
<dbReference type="OrthoDB" id="8837888at2"/>
<dbReference type="PANTHER" id="PTHR48073:SF2">
    <property type="entry name" value="O-SUCCINYLBENZOATE SYNTHASE"/>
    <property type="match status" value="1"/>
</dbReference>
<sequence>MKVEYVAVRQVAFPLTVPYKLSTGDKTVFDPYLVEIVADGEVGWGECMVSVGYTTESRADSWQALRDMAAVMPGLSTARARSVVDGYARRLPGVCSAMYGALDMLSGHALLDMARDTHVPLLAPCQQATEQGLRDEIARLTEEGFRTLKVKVGFDWRQDLERVQRIQRVAAGRATLRLDANRGYTEADGISFASRLDPAGIELFEQPCASTDWRANAAVAARSAVPIMLDESIYGMEDIDRASTIGNVGFVKLKLKKVGQLDDLAAALARIRALGMSPVLGDGVSLEIACWMEACVAVSSIDNAGEMNGFLKARDRLLENPLPFARGGICLPAGYRPVVDRAALRDHTVLRETFNA</sequence>
<dbReference type="InterPro" id="IPR029065">
    <property type="entry name" value="Enolase_C-like"/>
</dbReference>
<dbReference type="PANTHER" id="PTHR48073">
    <property type="entry name" value="O-SUCCINYLBENZOATE SYNTHASE-RELATED"/>
    <property type="match status" value="1"/>
</dbReference>
<evidence type="ECO:0000259" key="2">
    <source>
        <dbReference type="SMART" id="SM00922"/>
    </source>
</evidence>
<dbReference type="Gene3D" id="3.30.390.10">
    <property type="entry name" value="Enolase-like, N-terminal domain"/>
    <property type="match status" value="1"/>
</dbReference>
<dbReference type="GO" id="GO:0046872">
    <property type="term" value="F:metal ion binding"/>
    <property type="evidence" value="ECO:0007669"/>
    <property type="project" value="UniProtKB-KW"/>
</dbReference>
<evidence type="ECO:0000313" key="3">
    <source>
        <dbReference type="EMBL" id="OZI60568.1"/>
    </source>
</evidence>
<evidence type="ECO:0000313" key="4">
    <source>
        <dbReference type="Proteomes" id="UP000215767"/>
    </source>
</evidence>
<keyword evidence="4" id="KW-1185">Reference proteome</keyword>
<dbReference type="InterPro" id="IPR029017">
    <property type="entry name" value="Enolase-like_N"/>
</dbReference>